<dbReference type="Gene3D" id="1.10.287.1490">
    <property type="match status" value="1"/>
</dbReference>
<evidence type="ECO:0000313" key="2">
    <source>
        <dbReference type="EMBL" id="KAK8875588.1"/>
    </source>
</evidence>
<dbReference type="SUPFAM" id="SSF49785">
    <property type="entry name" value="Galactose-binding domain-like"/>
    <property type="match status" value="1"/>
</dbReference>
<comment type="caution">
    <text evidence="2">The sequence shown here is derived from an EMBL/GenBank/DDBJ whole genome shotgun (WGS) entry which is preliminary data.</text>
</comment>
<dbReference type="Gene3D" id="1.10.287.950">
    <property type="entry name" value="Methyl-accepting chemotaxis protein"/>
    <property type="match status" value="1"/>
</dbReference>
<keyword evidence="3" id="KW-1185">Reference proteome</keyword>
<name>A0ABR2JE20_9EUKA</name>
<dbReference type="InterPro" id="IPR008979">
    <property type="entry name" value="Galactose-bd-like_sf"/>
</dbReference>
<evidence type="ECO:0000313" key="3">
    <source>
        <dbReference type="Proteomes" id="UP001470230"/>
    </source>
</evidence>
<proteinExistence type="predicted"/>
<sequence length="663" mass="77315">MSRSYVFLLNGQDFPFRANQSFMSKIQGKISDEILDNGKYYIQSNVDNQVFQSFLNYLLDSNEELSLDINNYYDYLLLNVEFNNKNIEGILSKSEFVQIKEKSMLQNAKSDKSNKNLSEEFISKNLDYFLQIYFEDMAQIPVCSLYNIFNHNKRVLNNQDRAYQFISNIITNNNNNQHYCVLLEALKATKITEQSLQDALSKREERFGFAPITDYSINENISETRKQIINEIKPLFEQVSNIQRGIQALSEKMGQIENNVNDLSNKYETMKNNKEVPSQLNAIHDQIQQISKKNEETFNFIQQIIRKDEDIHTDAKQIIRLNGDVLNNVQQIIKKDEEISNSVQQMSQKEDDIQKLAQQISKKNEDVFSNVQEVIRKNDEIYKCAQQISTKGDDIQNKIQLNSNKNDEIHKDIQKISKTSDNTYSSVQQIVKKDGDIHSCVQQISKKNEDVFNNVQQISRKNEESFKCVQQISKVCEDIHDCVLIQYKAKFDQLNGIIRKLTREYGGNVHDKGAIEVTASSDYGGSSNRHPKYAVDLDNKETRFTSKNIENSWLRYDFKGRKVRPTHYSIRSKPYDTGDWHPKNWVIEGSNTGSEWKVLDSRQDVNVLNYKSVTHTFAIQEKLDHNEYYRYLRIRQTGRNAHSDPNRHYILSFSALEYFGSII</sequence>
<gene>
    <name evidence="2" type="ORF">M9Y10_005757</name>
</gene>
<feature type="coiled-coil region" evidence="1">
    <location>
        <begin position="239"/>
        <end position="273"/>
    </location>
</feature>
<accession>A0ABR2JE20</accession>
<dbReference type="Proteomes" id="UP001470230">
    <property type="component" value="Unassembled WGS sequence"/>
</dbReference>
<protein>
    <recommendedName>
        <fullName evidence="4">F5/8 type C domain-containing protein</fullName>
    </recommendedName>
</protein>
<dbReference type="SUPFAM" id="SSF58104">
    <property type="entry name" value="Methyl-accepting chemotaxis protein (MCP) signaling domain"/>
    <property type="match status" value="2"/>
</dbReference>
<keyword evidence="1" id="KW-0175">Coiled coil</keyword>
<dbReference type="EMBL" id="JAPFFF010000012">
    <property type="protein sequence ID" value="KAK8875588.1"/>
    <property type="molecule type" value="Genomic_DNA"/>
</dbReference>
<organism evidence="2 3">
    <name type="scientific">Tritrichomonas musculus</name>
    <dbReference type="NCBI Taxonomy" id="1915356"/>
    <lineage>
        <taxon>Eukaryota</taxon>
        <taxon>Metamonada</taxon>
        <taxon>Parabasalia</taxon>
        <taxon>Tritrichomonadida</taxon>
        <taxon>Tritrichomonadidae</taxon>
        <taxon>Tritrichomonas</taxon>
    </lineage>
</organism>
<feature type="coiled-coil region" evidence="1">
    <location>
        <begin position="339"/>
        <end position="366"/>
    </location>
</feature>
<reference evidence="2 3" key="1">
    <citation type="submission" date="2024-04" db="EMBL/GenBank/DDBJ databases">
        <title>Tritrichomonas musculus Genome.</title>
        <authorList>
            <person name="Alves-Ferreira E."/>
            <person name="Grigg M."/>
            <person name="Lorenzi H."/>
            <person name="Galac M."/>
        </authorList>
    </citation>
    <scope>NUCLEOTIDE SEQUENCE [LARGE SCALE GENOMIC DNA]</scope>
    <source>
        <strain evidence="2 3">EAF2021</strain>
    </source>
</reference>
<dbReference type="Gene3D" id="2.60.120.260">
    <property type="entry name" value="Galactose-binding domain-like"/>
    <property type="match status" value="1"/>
</dbReference>
<evidence type="ECO:0008006" key="4">
    <source>
        <dbReference type="Google" id="ProtNLM"/>
    </source>
</evidence>
<evidence type="ECO:0000256" key="1">
    <source>
        <dbReference type="SAM" id="Coils"/>
    </source>
</evidence>